<accession>A0ABQ5DRX5</accession>
<feature type="domain" description="Reverse transcriptase Ty1/copia-type" evidence="2">
    <location>
        <begin position="12"/>
        <end position="141"/>
    </location>
</feature>
<dbReference type="SUPFAM" id="SSF56672">
    <property type="entry name" value="DNA/RNA polymerases"/>
    <property type="match status" value="1"/>
</dbReference>
<dbReference type="Pfam" id="PF07727">
    <property type="entry name" value="RVT_2"/>
    <property type="match status" value="1"/>
</dbReference>
<dbReference type="PANTHER" id="PTHR11439:SF483">
    <property type="entry name" value="PEPTIDE SYNTHASE GLIP-LIKE, PUTATIVE (AFU_ORTHOLOGUE AFUA_3G12920)-RELATED"/>
    <property type="match status" value="1"/>
</dbReference>
<keyword evidence="4" id="KW-1185">Reference proteome</keyword>
<name>A0ABQ5DRX5_9ASTR</name>
<organism evidence="3 4">
    <name type="scientific">Tanacetum coccineum</name>
    <dbReference type="NCBI Taxonomy" id="301880"/>
    <lineage>
        <taxon>Eukaryota</taxon>
        <taxon>Viridiplantae</taxon>
        <taxon>Streptophyta</taxon>
        <taxon>Embryophyta</taxon>
        <taxon>Tracheophyta</taxon>
        <taxon>Spermatophyta</taxon>
        <taxon>Magnoliopsida</taxon>
        <taxon>eudicotyledons</taxon>
        <taxon>Gunneridae</taxon>
        <taxon>Pentapetalae</taxon>
        <taxon>asterids</taxon>
        <taxon>campanulids</taxon>
        <taxon>Asterales</taxon>
        <taxon>Asteraceae</taxon>
        <taxon>Asteroideae</taxon>
        <taxon>Anthemideae</taxon>
        <taxon>Anthemidinae</taxon>
        <taxon>Tanacetum</taxon>
    </lineage>
</organism>
<feature type="compositionally biased region" description="Basic and acidic residues" evidence="1">
    <location>
        <begin position="332"/>
        <end position="342"/>
    </location>
</feature>
<evidence type="ECO:0000259" key="2">
    <source>
        <dbReference type="Pfam" id="PF07727"/>
    </source>
</evidence>
<dbReference type="InterPro" id="IPR013103">
    <property type="entry name" value="RVT_2"/>
</dbReference>
<reference evidence="3" key="2">
    <citation type="submission" date="2022-01" db="EMBL/GenBank/DDBJ databases">
        <authorList>
            <person name="Yamashiro T."/>
            <person name="Shiraishi A."/>
            <person name="Satake H."/>
            <person name="Nakayama K."/>
        </authorList>
    </citation>
    <scope>NUCLEOTIDE SEQUENCE</scope>
</reference>
<evidence type="ECO:0000313" key="4">
    <source>
        <dbReference type="Proteomes" id="UP001151760"/>
    </source>
</evidence>
<reference evidence="3" key="1">
    <citation type="journal article" date="2022" name="Int. J. Mol. Sci.">
        <title>Draft Genome of Tanacetum Coccineum: Genomic Comparison of Closely Related Tanacetum-Family Plants.</title>
        <authorList>
            <person name="Yamashiro T."/>
            <person name="Shiraishi A."/>
            <person name="Nakayama K."/>
            <person name="Satake H."/>
        </authorList>
    </citation>
    <scope>NUCLEOTIDE SEQUENCE</scope>
</reference>
<dbReference type="Proteomes" id="UP001151760">
    <property type="component" value="Unassembled WGS sequence"/>
</dbReference>
<sequence>MQEEIHEFERLQVWKLVPCPDLVILIKLKWIFKVKKDKCGGVLKNKARLVAKGYIQEDGIDFEKSFALVAILESNRIFIANAANKNMTIYQMDVKTAFLNGELREVVYVTQPEGFVDQDKPNHVYMLKKALYGLKQAPCACSKGIFINQSNYALEIIKKYGMLSSDPVDTPMVDKSKLDKDIQEKKVDPTNYRGMIGSLMYLIFSRPDLIFAVCMCARYQAKPTKKHLHAHIGCQATRRSTSGSAQFLGDNLVSLSSKKQKSTAISSTETEYLALFGCFLNLLKKGLLVRVEAIEASKRRRRMIDYRIQQLFKGSSKGSVQDFYSDEENKDEENKVDAEVAKKQAGNEQLV</sequence>
<feature type="region of interest" description="Disordered" evidence="1">
    <location>
        <begin position="315"/>
        <end position="351"/>
    </location>
</feature>
<protein>
    <submittedName>
        <fullName evidence="3">Retrovirus-related pol polyprotein from transposon TNT 1-94</fullName>
    </submittedName>
</protein>
<comment type="caution">
    <text evidence="3">The sequence shown here is derived from an EMBL/GenBank/DDBJ whole genome shotgun (WGS) entry which is preliminary data.</text>
</comment>
<evidence type="ECO:0000256" key="1">
    <source>
        <dbReference type="SAM" id="MobiDB-lite"/>
    </source>
</evidence>
<dbReference type="PANTHER" id="PTHR11439">
    <property type="entry name" value="GAG-POL-RELATED RETROTRANSPOSON"/>
    <property type="match status" value="1"/>
</dbReference>
<evidence type="ECO:0000313" key="3">
    <source>
        <dbReference type="EMBL" id="GJT41945.1"/>
    </source>
</evidence>
<dbReference type="EMBL" id="BQNB010015603">
    <property type="protein sequence ID" value="GJT41945.1"/>
    <property type="molecule type" value="Genomic_DNA"/>
</dbReference>
<proteinExistence type="predicted"/>
<gene>
    <name evidence="3" type="ORF">Tco_0941810</name>
</gene>
<dbReference type="InterPro" id="IPR043502">
    <property type="entry name" value="DNA/RNA_pol_sf"/>
</dbReference>